<protein>
    <submittedName>
        <fullName evidence="2">Uncharacterized protein</fullName>
    </submittedName>
</protein>
<accession>A0A7J0FZD8</accession>
<evidence type="ECO:0000256" key="1">
    <source>
        <dbReference type="SAM" id="MobiDB-lite"/>
    </source>
</evidence>
<gene>
    <name evidence="2" type="ORF">Acr_15g0019060</name>
</gene>
<sequence length="148" mass="16451">MGSNLCCFRPSSPKQRPREIIHSATGFNKPKKENNTEREGSLTLVDFLASPRRKSPQCVIKPLPMKTINLSSPELHTEFFTPTNNFCLPGDSEKLWKVNEEGADEVEFSGSSASGIGQSGKLKKRVSFKMTEEADIIVFYSPVGILEE</sequence>
<dbReference type="EMBL" id="BJWL01000015">
    <property type="protein sequence ID" value="GFZ03298.1"/>
    <property type="molecule type" value="Genomic_DNA"/>
</dbReference>
<evidence type="ECO:0000313" key="3">
    <source>
        <dbReference type="Proteomes" id="UP000585474"/>
    </source>
</evidence>
<reference evidence="2 3" key="1">
    <citation type="submission" date="2019-07" db="EMBL/GenBank/DDBJ databases">
        <title>De Novo Assembly of kiwifruit Actinidia rufa.</title>
        <authorList>
            <person name="Sugita-Konishi S."/>
            <person name="Sato K."/>
            <person name="Mori E."/>
            <person name="Abe Y."/>
            <person name="Kisaki G."/>
            <person name="Hamano K."/>
            <person name="Suezawa K."/>
            <person name="Otani M."/>
            <person name="Fukuda T."/>
            <person name="Manabe T."/>
            <person name="Gomi K."/>
            <person name="Tabuchi M."/>
            <person name="Akimitsu K."/>
            <person name="Kataoka I."/>
        </authorList>
    </citation>
    <scope>NUCLEOTIDE SEQUENCE [LARGE SCALE GENOMIC DNA]</scope>
    <source>
        <strain evidence="3">cv. Fuchu</strain>
    </source>
</reference>
<proteinExistence type="predicted"/>
<name>A0A7J0FZD8_9ERIC</name>
<comment type="caution">
    <text evidence="2">The sequence shown here is derived from an EMBL/GenBank/DDBJ whole genome shotgun (WGS) entry which is preliminary data.</text>
</comment>
<dbReference type="AlphaFoldDB" id="A0A7J0FZD8"/>
<keyword evidence="3" id="KW-1185">Reference proteome</keyword>
<dbReference type="Proteomes" id="UP000585474">
    <property type="component" value="Unassembled WGS sequence"/>
</dbReference>
<evidence type="ECO:0000313" key="2">
    <source>
        <dbReference type="EMBL" id="GFZ03298.1"/>
    </source>
</evidence>
<feature type="region of interest" description="Disordered" evidence="1">
    <location>
        <begin position="1"/>
        <end position="38"/>
    </location>
</feature>
<dbReference type="OrthoDB" id="1671024at2759"/>
<organism evidence="2 3">
    <name type="scientific">Actinidia rufa</name>
    <dbReference type="NCBI Taxonomy" id="165716"/>
    <lineage>
        <taxon>Eukaryota</taxon>
        <taxon>Viridiplantae</taxon>
        <taxon>Streptophyta</taxon>
        <taxon>Embryophyta</taxon>
        <taxon>Tracheophyta</taxon>
        <taxon>Spermatophyta</taxon>
        <taxon>Magnoliopsida</taxon>
        <taxon>eudicotyledons</taxon>
        <taxon>Gunneridae</taxon>
        <taxon>Pentapetalae</taxon>
        <taxon>asterids</taxon>
        <taxon>Ericales</taxon>
        <taxon>Actinidiaceae</taxon>
        <taxon>Actinidia</taxon>
    </lineage>
</organism>